<accession>A0ACA9SFH9</accession>
<dbReference type="EMBL" id="CAJVQC010119876">
    <property type="protein sequence ID" value="CAG8838207.1"/>
    <property type="molecule type" value="Genomic_DNA"/>
</dbReference>
<proteinExistence type="predicted"/>
<name>A0ACA9SFH9_9GLOM</name>
<sequence>KDIAEKLGTIATVSQLRRISSGDFHIAQALKLAECKNPIEEGKEIKVKEGSNFRGYRYSYGPTNWTIYYLCPQCFQQYQEEIKAQREKNWQQ</sequence>
<gene>
    <name evidence="1" type="ORF">RPERSI_LOCUS30587</name>
</gene>
<evidence type="ECO:0000313" key="2">
    <source>
        <dbReference type="Proteomes" id="UP000789920"/>
    </source>
</evidence>
<feature type="non-terminal residue" evidence="1">
    <location>
        <position position="92"/>
    </location>
</feature>
<dbReference type="Proteomes" id="UP000789920">
    <property type="component" value="Unassembled WGS sequence"/>
</dbReference>
<reference evidence="1" key="1">
    <citation type="submission" date="2021-06" db="EMBL/GenBank/DDBJ databases">
        <authorList>
            <person name="Kallberg Y."/>
            <person name="Tangrot J."/>
            <person name="Rosling A."/>
        </authorList>
    </citation>
    <scope>NUCLEOTIDE SEQUENCE</scope>
    <source>
        <strain evidence="1">MA461A</strain>
    </source>
</reference>
<feature type="non-terminal residue" evidence="1">
    <location>
        <position position="1"/>
    </location>
</feature>
<protein>
    <submittedName>
        <fullName evidence="1">269_t:CDS:1</fullName>
    </submittedName>
</protein>
<organism evidence="1 2">
    <name type="scientific">Racocetra persica</name>
    <dbReference type="NCBI Taxonomy" id="160502"/>
    <lineage>
        <taxon>Eukaryota</taxon>
        <taxon>Fungi</taxon>
        <taxon>Fungi incertae sedis</taxon>
        <taxon>Mucoromycota</taxon>
        <taxon>Glomeromycotina</taxon>
        <taxon>Glomeromycetes</taxon>
        <taxon>Diversisporales</taxon>
        <taxon>Gigasporaceae</taxon>
        <taxon>Racocetra</taxon>
    </lineage>
</organism>
<comment type="caution">
    <text evidence="1">The sequence shown here is derived from an EMBL/GenBank/DDBJ whole genome shotgun (WGS) entry which is preliminary data.</text>
</comment>
<keyword evidence="2" id="KW-1185">Reference proteome</keyword>
<evidence type="ECO:0000313" key="1">
    <source>
        <dbReference type="EMBL" id="CAG8838207.1"/>
    </source>
</evidence>